<name>A0AA37S8C9_9GAMM</name>
<dbReference type="SUPFAM" id="SSF52833">
    <property type="entry name" value="Thioredoxin-like"/>
    <property type="match status" value="1"/>
</dbReference>
<evidence type="ECO:0000259" key="1">
    <source>
        <dbReference type="Pfam" id="PF00462"/>
    </source>
</evidence>
<organism evidence="2 3">
    <name type="scientific">Litoribrevibacter albus</name>
    <dbReference type="NCBI Taxonomy" id="1473156"/>
    <lineage>
        <taxon>Bacteria</taxon>
        <taxon>Pseudomonadati</taxon>
        <taxon>Pseudomonadota</taxon>
        <taxon>Gammaproteobacteria</taxon>
        <taxon>Oceanospirillales</taxon>
        <taxon>Oceanospirillaceae</taxon>
        <taxon>Litoribrevibacter</taxon>
    </lineage>
</organism>
<dbReference type="EMBL" id="BSNM01000011">
    <property type="protein sequence ID" value="GLQ31087.1"/>
    <property type="molecule type" value="Genomic_DNA"/>
</dbReference>
<keyword evidence="3" id="KW-1185">Reference proteome</keyword>
<comment type="caution">
    <text evidence="2">The sequence shown here is derived from an EMBL/GenBank/DDBJ whole genome shotgun (WGS) entry which is preliminary data.</text>
</comment>
<dbReference type="GO" id="GO:0009055">
    <property type="term" value="F:electron transfer activity"/>
    <property type="evidence" value="ECO:0007669"/>
    <property type="project" value="TreeGrafter"/>
</dbReference>
<sequence length="121" mass="13512">MNSKIILGVLLIGLFVYQKRDAIDVYLNPPPPSVIEQRAAEFADRHTEPVVLYATSWCGYCAKARALFEEQGIAYFEYDIEESAVGDEQYKALGGNGVPLMIVNNQVIQGFKKKRILSALN</sequence>
<dbReference type="PROSITE" id="PS51354">
    <property type="entry name" value="GLUTAREDOXIN_2"/>
    <property type="match status" value="1"/>
</dbReference>
<dbReference type="InterPro" id="IPR051548">
    <property type="entry name" value="Grx-like_ET"/>
</dbReference>
<dbReference type="PANTHER" id="PTHR34386">
    <property type="entry name" value="GLUTAREDOXIN"/>
    <property type="match status" value="1"/>
</dbReference>
<dbReference type="CDD" id="cd02976">
    <property type="entry name" value="NrdH"/>
    <property type="match status" value="1"/>
</dbReference>
<evidence type="ECO:0000313" key="3">
    <source>
        <dbReference type="Proteomes" id="UP001161389"/>
    </source>
</evidence>
<feature type="domain" description="Glutaredoxin" evidence="1">
    <location>
        <begin position="50"/>
        <end position="108"/>
    </location>
</feature>
<proteinExistence type="predicted"/>
<dbReference type="RefSeq" id="WP_284380572.1">
    <property type="nucleotide sequence ID" value="NZ_BSNM01000011.1"/>
</dbReference>
<dbReference type="Proteomes" id="UP001161389">
    <property type="component" value="Unassembled WGS sequence"/>
</dbReference>
<dbReference type="GO" id="GO:0045454">
    <property type="term" value="P:cell redox homeostasis"/>
    <property type="evidence" value="ECO:0007669"/>
    <property type="project" value="TreeGrafter"/>
</dbReference>
<gene>
    <name evidence="2" type="ORF">GCM10007876_15660</name>
</gene>
<dbReference type="PANTHER" id="PTHR34386:SF1">
    <property type="entry name" value="GLUTAREDOXIN-LIKE PROTEIN NRDH"/>
    <property type="match status" value="1"/>
</dbReference>
<reference evidence="2" key="2">
    <citation type="submission" date="2023-01" db="EMBL/GenBank/DDBJ databases">
        <title>Draft genome sequence of Litoribrevibacter albus strain NBRC 110071.</title>
        <authorList>
            <person name="Sun Q."/>
            <person name="Mori K."/>
        </authorList>
    </citation>
    <scope>NUCLEOTIDE SEQUENCE</scope>
    <source>
        <strain evidence="2">NBRC 110071</strain>
    </source>
</reference>
<dbReference type="Gene3D" id="3.40.30.10">
    <property type="entry name" value="Glutaredoxin"/>
    <property type="match status" value="1"/>
</dbReference>
<dbReference type="Pfam" id="PF00462">
    <property type="entry name" value="Glutaredoxin"/>
    <property type="match status" value="1"/>
</dbReference>
<evidence type="ECO:0000313" key="2">
    <source>
        <dbReference type="EMBL" id="GLQ31087.1"/>
    </source>
</evidence>
<accession>A0AA37S8C9</accession>
<reference evidence="2" key="1">
    <citation type="journal article" date="2014" name="Int. J. Syst. Evol. Microbiol.">
        <title>Complete genome sequence of Corynebacterium casei LMG S-19264T (=DSM 44701T), isolated from a smear-ripened cheese.</title>
        <authorList>
            <consortium name="US DOE Joint Genome Institute (JGI-PGF)"/>
            <person name="Walter F."/>
            <person name="Albersmeier A."/>
            <person name="Kalinowski J."/>
            <person name="Ruckert C."/>
        </authorList>
    </citation>
    <scope>NUCLEOTIDE SEQUENCE</scope>
    <source>
        <strain evidence="2">NBRC 110071</strain>
    </source>
</reference>
<dbReference type="InterPro" id="IPR002109">
    <property type="entry name" value="Glutaredoxin"/>
</dbReference>
<dbReference type="InterPro" id="IPR036249">
    <property type="entry name" value="Thioredoxin-like_sf"/>
</dbReference>
<protein>
    <submittedName>
        <fullName evidence="2">NrdH-redoxin</fullName>
    </submittedName>
</protein>
<dbReference type="AlphaFoldDB" id="A0AA37S8C9"/>